<keyword evidence="2" id="KW-0812">Transmembrane</keyword>
<feature type="transmembrane region" description="Helical" evidence="2">
    <location>
        <begin position="76"/>
        <end position="95"/>
    </location>
</feature>
<evidence type="ECO:0000313" key="3">
    <source>
        <dbReference type="EMBL" id="PMD50945.1"/>
    </source>
</evidence>
<keyword evidence="4" id="KW-1185">Reference proteome</keyword>
<accession>A0A2J6SJK5</accession>
<feature type="region of interest" description="Disordered" evidence="1">
    <location>
        <begin position="210"/>
        <end position="256"/>
    </location>
</feature>
<dbReference type="EMBL" id="KZ613912">
    <property type="protein sequence ID" value="PMD50945.1"/>
    <property type="molecule type" value="Genomic_DNA"/>
</dbReference>
<evidence type="ECO:0000313" key="4">
    <source>
        <dbReference type="Proteomes" id="UP000235371"/>
    </source>
</evidence>
<keyword evidence="2" id="KW-0472">Membrane</keyword>
<protein>
    <submittedName>
        <fullName evidence="3">Uncharacterized protein</fullName>
    </submittedName>
</protein>
<name>A0A2J6SJK5_9HELO</name>
<evidence type="ECO:0000256" key="1">
    <source>
        <dbReference type="SAM" id="MobiDB-lite"/>
    </source>
</evidence>
<gene>
    <name evidence="3" type="ORF">K444DRAFT_221860</name>
</gene>
<dbReference type="OrthoDB" id="3546713at2759"/>
<dbReference type="RefSeq" id="XP_024727849.1">
    <property type="nucleotide sequence ID" value="XM_024871149.1"/>
</dbReference>
<proteinExistence type="predicted"/>
<feature type="region of interest" description="Disordered" evidence="1">
    <location>
        <begin position="162"/>
        <end position="181"/>
    </location>
</feature>
<keyword evidence="2" id="KW-1133">Transmembrane helix</keyword>
<feature type="transmembrane region" description="Helical" evidence="2">
    <location>
        <begin position="115"/>
        <end position="148"/>
    </location>
</feature>
<sequence length="256" mass="28352">MAQIKAGPGQRSVRLEGMCQDYLSKFEDSLVQLTAVSVQLDRRIELNTRNKDATSDILTMRDSRTGISQNGTVQRLTYLTIGYLPIALMAAIFAIPKEQNVLYFPSMADHGRSWFIGAIFIISFFTYTLAVYIGAILNYIGAVLNIVLNPLQAFFRYPPPPPAGGESKRKKAGPNKNPPNFWRDSGIQFVFRWMRDNWLVGNFKKKDGEAQEIAKAPTDPFVAAEQGEGTARFGSGSSGDSDDAMAKQPEVKETSV</sequence>
<evidence type="ECO:0000256" key="2">
    <source>
        <dbReference type="SAM" id="Phobius"/>
    </source>
</evidence>
<dbReference type="Proteomes" id="UP000235371">
    <property type="component" value="Unassembled WGS sequence"/>
</dbReference>
<dbReference type="GeneID" id="36579231"/>
<dbReference type="AlphaFoldDB" id="A0A2J6SJK5"/>
<reference evidence="3 4" key="1">
    <citation type="submission" date="2016-04" db="EMBL/GenBank/DDBJ databases">
        <title>A degradative enzymes factory behind the ericoid mycorrhizal symbiosis.</title>
        <authorList>
            <consortium name="DOE Joint Genome Institute"/>
            <person name="Martino E."/>
            <person name="Morin E."/>
            <person name="Grelet G."/>
            <person name="Kuo A."/>
            <person name="Kohler A."/>
            <person name="Daghino S."/>
            <person name="Barry K."/>
            <person name="Choi C."/>
            <person name="Cichocki N."/>
            <person name="Clum A."/>
            <person name="Copeland A."/>
            <person name="Hainaut M."/>
            <person name="Haridas S."/>
            <person name="Labutti K."/>
            <person name="Lindquist E."/>
            <person name="Lipzen A."/>
            <person name="Khouja H.-R."/>
            <person name="Murat C."/>
            <person name="Ohm R."/>
            <person name="Olson A."/>
            <person name="Spatafora J."/>
            <person name="Veneault-Fourrey C."/>
            <person name="Henrissat B."/>
            <person name="Grigoriev I."/>
            <person name="Martin F."/>
            <person name="Perotto S."/>
        </authorList>
    </citation>
    <scope>NUCLEOTIDE SEQUENCE [LARGE SCALE GENOMIC DNA]</scope>
    <source>
        <strain evidence="3 4">E</strain>
    </source>
</reference>
<dbReference type="InParanoid" id="A0A2J6SJK5"/>
<organism evidence="3 4">
    <name type="scientific">Hyaloscypha bicolor E</name>
    <dbReference type="NCBI Taxonomy" id="1095630"/>
    <lineage>
        <taxon>Eukaryota</taxon>
        <taxon>Fungi</taxon>
        <taxon>Dikarya</taxon>
        <taxon>Ascomycota</taxon>
        <taxon>Pezizomycotina</taxon>
        <taxon>Leotiomycetes</taxon>
        <taxon>Helotiales</taxon>
        <taxon>Hyaloscyphaceae</taxon>
        <taxon>Hyaloscypha</taxon>
        <taxon>Hyaloscypha bicolor</taxon>
    </lineage>
</organism>